<dbReference type="Pfam" id="PF13408">
    <property type="entry name" value="Zn_ribbon_recom"/>
    <property type="match status" value="1"/>
</dbReference>
<dbReference type="InterPro" id="IPR006119">
    <property type="entry name" value="Resolv_N"/>
</dbReference>
<dbReference type="Gene3D" id="3.40.50.1390">
    <property type="entry name" value="Resolvase, N-terminal catalytic domain"/>
    <property type="match status" value="1"/>
</dbReference>
<dbReference type="CDD" id="cd00338">
    <property type="entry name" value="Ser_Recombinase"/>
    <property type="match status" value="1"/>
</dbReference>
<accession>A0ABT6FJ09</accession>
<proteinExistence type="predicted"/>
<protein>
    <submittedName>
        <fullName evidence="3">Recombinase family protein</fullName>
    </submittedName>
</protein>
<dbReference type="Pfam" id="PF00239">
    <property type="entry name" value="Resolvase"/>
    <property type="match status" value="1"/>
</dbReference>
<comment type="caution">
    <text evidence="3">The sequence shown here is derived from an EMBL/GenBank/DDBJ whole genome shotgun (WGS) entry which is preliminary data.</text>
</comment>
<evidence type="ECO:0000313" key="3">
    <source>
        <dbReference type="EMBL" id="MDG3007566.1"/>
    </source>
</evidence>
<dbReference type="PANTHER" id="PTHR30461">
    <property type="entry name" value="DNA-INVERTASE FROM LAMBDOID PROPHAGE"/>
    <property type="match status" value="1"/>
</dbReference>
<feature type="domain" description="Recombinase" evidence="2">
    <location>
        <begin position="214"/>
        <end position="362"/>
    </location>
</feature>
<name>A0ABT6FJ09_9BACT</name>
<keyword evidence="4" id="KW-1185">Reference proteome</keyword>
<evidence type="ECO:0000256" key="1">
    <source>
        <dbReference type="SAM" id="Coils"/>
    </source>
</evidence>
<dbReference type="EMBL" id="JARRAG010000002">
    <property type="protein sequence ID" value="MDG3007566.1"/>
    <property type="molecule type" value="Genomic_DNA"/>
</dbReference>
<dbReference type="SUPFAM" id="SSF53041">
    <property type="entry name" value="Resolvase-like"/>
    <property type="match status" value="1"/>
</dbReference>
<sequence length="695" mass="78762">MKQNLGYCRVSKDNKKDGTQDGKSVELQLEDIAQYAAKNGILVDEYLVDIGGARHQARTKKRARFKELMRRVAKGEVGLVLIDDQERLGFRDPWEFGSYVHTMRTNGCKLVQVSDGAVLTDVDLPTLVTSTIGAYHSMAELTKKSYRSLEAMRDFAKESVLLGGPPPFGLDSVLVDEDGDERWRVVYETKCRRYRVWPGRPDDRERWDGPCNFPRDRLQGDRLTVRPTRLARRIEVVKEMYRMALTGLPTYMIARHFNDKRDAAVHHNEGMWTGAGVYKLLTNPIYRGVLSFNRTSRARYVELKDGEINMNIPDEFKMGADAALHRVRKPDEWINSSILFEPIVPEETWRRVYDILTLNKKSRGPRSEKYWLSGLVYCGKCGKKLFGCLSYRGAHKSLPCYSCPTYTTYGGGDTGCTPMRFPQSRILEAVDEYLRITSTNLKAVLDAGEAAFIAEIYRQAARDRSGLEDVRVRMEQYLVNALQQVHVPERTADGRWRFHVPNQDAGMVDLVLPSNGAKIDRGLMECVYSWASASERHKNREALAALEAKYDALAEQWIGFKDLPTARAKVHSKMKAMEAEMERLKATSVDLAAEVKGATAWLSKHLIRLYRVRKEIATSEESRRSLALREVFDRIVLHTKPYQHGPQVQHRVHAIEFVPTGGVSATVLVDKTAGPQLPVAADGVNSPLMARPPRP</sequence>
<dbReference type="PROSITE" id="PS51737">
    <property type="entry name" value="RECOMBINASE_DNA_BIND"/>
    <property type="match status" value="1"/>
</dbReference>
<dbReference type="Pfam" id="PF07508">
    <property type="entry name" value="Recombinase"/>
    <property type="match status" value="1"/>
</dbReference>
<organism evidence="3 4">
    <name type="scientific">Paludisphaera mucosa</name>
    <dbReference type="NCBI Taxonomy" id="3030827"/>
    <lineage>
        <taxon>Bacteria</taxon>
        <taxon>Pseudomonadati</taxon>
        <taxon>Planctomycetota</taxon>
        <taxon>Planctomycetia</taxon>
        <taxon>Isosphaerales</taxon>
        <taxon>Isosphaeraceae</taxon>
        <taxon>Paludisphaera</taxon>
    </lineage>
</organism>
<dbReference type="InterPro" id="IPR050639">
    <property type="entry name" value="SSR_resolvase"/>
</dbReference>
<evidence type="ECO:0000259" key="2">
    <source>
        <dbReference type="PROSITE" id="PS51737"/>
    </source>
</evidence>
<dbReference type="Gene3D" id="3.90.1750.20">
    <property type="entry name" value="Putative Large Serine Recombinase, Chain B, Domain 2"/>
    <property type="match status" value="1"/>
</dbReference>
<gene>
    <name evidence="3" type="ORF">PZE19_27705</name>
</gene>
<dbReference type="PANTHER" id="PTHR30461:SF23">
    <property type="entry name" value="DNA RECOMBINASE-RELATED"/>
    <property type="match status" value="1"/>
</dbReference>
<dbReference type="RefSeq" id="WP_277863844.1">
    <property type="nucleotide sequence ID" value="NZ_JARRAG010000002.1"/>
</dbReference>
<dbReference type="InterPro" id="IPR036162">
    <property type="entry name" value="Resolvase-like_N_sf"/>
</dbReference>
<dbReference type="InterPro" id="IPR038109">
    <property type="entry name" value="DNA_bind_recomb_sf"/>
</dbReference>
<reference evidence="3 4" key="1">
    <citation type="submission" date="2023-03" db="EMBL/GenBank/DDBJ databases">
        <title>Paludisphaera mucosa sp. nov. a novel planctomycete from northern fen.</title>
        <authorList>
            <person name="Ivanova A."/>
        </authorList>
    </citation>
    <scope>NUCLEOTIDE SEQUENCE [LARGE SCALE GENOMIC DNA]</scope>
    <source>
        <strain evidence="3 4">Pla2</strain>
    </source>
</reference>
<dbReference type="SMART" id="SM00857">
    <property type="entry name" value="Resolvase"/>
    <property type="match status" value="1"/>
</dbReference>
<feature type="coiled-coil region" evidence="1">
    <location>
        <begin position="536"/>
        <end position="594"/>
    </location>
</feature>
<dbReference type="Proteomes" id="UP001216907">
    <property type="component" value="Unassembled WGS sequence"/>
</dbReference>
<dbReference type="InterPro" id="IPR011109">
    <property type="entry name" value="DNA_bind_recombinase_dom"/>
</dbReference>
<dbReference type="InterPro" id="IPR025827">
    <property type="entry name" value="Zn_ribbon_recom_dom"/>
</dbReference>
<evidence type="ECO:0000313" key="4">
    <source>
        <dbReference type="Proteomes" id="UP001216907"/>
    </source>
</evidence>
<keyword evidence="1" id="KW-0175">Coiled coil</keyword>